<gene>
    <name evidence="2" type="ORF">EVAR_54892_1</name>
</gene>
<keyword evidence="3" id="KW-1185">Reference proteome</keyword>
<accession>A0A4C2A119</accession>
<protein>
    <submittedName>
        <fullName evidence="2">Uncharacterized protein</fullName>
    </submittedName>
</protein>
<dbReference type="Proteomes" id="UP000299102">
    <property type="component" value="Unassembled WGS sequence"/>
</dbReference>
<comment type="caution">
    <text evidence="2">The sequence shown here is derived from an EMBL/GenBank/DDBJ whole genome shotgun (WGS) entry which is preliminary data.</text>
</comment>
<dbReference type="EMBL" id="BGZK01002316">
    <property type="protein sequence ID" value="GBP92873.1"/>
    <property type="molecule type" value="Genomic_DNA"/>
</dbReference>
<name>A0A4C2A119_EUMVA</name>
<evidence type="ECO:0000313" key="3">
    <source>
        <dbReference type="Proteomes" id="UP000299102"/>
    </source>
</evidence>
<proteinExistence type="predicted"/>
<feature type="region of interest" description="Disordered" evidence="1">
    <location>
        <begin position="78"/>
        <end position="104"/>
    </location>
</feature>
<reference evidence="2 3" key="1">
    <citation type="journal article" date="2019" name="Commun. Biol.">
        <title>The bagworm genome reveals a unique fibroin gene that provides high tensile strength.</title>
        <authorList>
            <person name="Kono N."/>
            <person name="Nakamura H."/>
            <person name="Ohtoshi R."/>
            <person name="Tomita M."/>
            <person name="Numata K."/>
            <person name="Arakawa K."/>
        </authorList>
    </citation>
    <scope>NUCLEOTIDE SEQUENCE [LARGE SCALE GENOMIC DNA]</scope>
</reference>
<evidence type="ECO:0000313" key="2">
    <source>
        <dbReference type="EMBL" id="GBP92873.1"/>
    </source>
</evidence>
<dbReference type="AlphaFoldDB" id="A0A4C2A119"/>
<sequence>MFFRPWGTSLNYSAGKIFYLSNNLYIARRGASNKVRSGERPPEGAIISTNQNLITECSFGRINEISVGNFRVRKLAPRPQLGRNLRPPEAAVRPVRPVRRRRRR</sequence>
<evidence type="ECO:0000256" key="1">
    <source>
        <dbReference type="SAM" id="MobiDB-lite"/>
    </source>
</evidence>
<organism evidence="2 3">
    <name type="scientific">Eumeta variegata</name>
    <name type="common">Bagworm moth</name>
    <name type="synonym">Eumeta japonica</name>
    <dbReference type="NCBI Taxonomy" id="151549"/>
    <lineage>
        <taxon>Eukaryota</taxon>
        <taxon>Metazoa</taxon>
        <taxon>Ecdysozoa</taxon>
        <taxon>Arthropoda</taxon>
        <taxon>Hexapoda</taxon>
        <taxon>Insecta</taxon>
        <taxon>Pterygota</taxon>
        <taxon>Neoptera</taxon>
        <taxon>Endopterygota</taxon>
        <taxon>Lepidoptera</taxon>
        <taxon>Glossata</taxon>
        <taxon>Ditrysia</taxon>
        <taxon>Tineoidea</taxon>
        <taxon>Psychidae</taxon>
        <taxon>Oiketicinae</taxon>
        <taxon>Eumeta</taxon>
    </lineage>
</organism>